<evidence type="ECO:0000256" key="3">
    <source>
        <dbReference type="ARBA" id="ARBA00036607"/>
    </source>
</evidence>
<evidence type="ECO:0000256" key="9">
    <source>
        <dbReference type="ARBA" id="ARBA00043049"/>
    </source>
</evidence>
<comment type="function">
    <text evidence="4">Responsible for synthesis of pseudouridine from uracil-65 in transfer RNAs.</text>
</comment>
<dbReference type="PANTHER" id="PTHR21600">
    <property type="entry name" value="MITOCHONDRIAL RNA PSEUDOURIDINE SYNTHASE"/>
    <property type="match status" value="1"/>
</dbReference>
<reference evidence="11 12" key="1">
    <citation type="submission" date="2018-02" db="EMBL/GenBank/DDBJ databases">
        <title>Reclassifiation of [Polyangium] brachysporum DSM 7029 as Guopingzhaonella breviflexa gen. nov., sp. nov., a member of the family Comamonadaceae.</title>
        <authorList>
            <person name="Tang B."/>
        </authorList>
    </citation>
    <scope>NUCLEOTIDE SEQUENCE [LARGE SCALE GENOMIC DNA]</scope>
    <source>
        <strain evidence="11 12">DSM 15344</strain>
    </source>
</reference>
<dbReference type="EC" id="5.4.99.26" evidence="5"/>
<gene>
    <name evidence="11" type="ORF">C1702_12280</name>
</gene>
<dbReference type="Pfam" id="PF00849">
    <property type="entry name" value="PseudoU_synth_2"/>
    <property type="match status" value="1"/>
</dbReference>
<sequence length="254" mass="29017">MRPDMDLLPILLHDEHLVAVDKPPGMLVHRTPLAGRDERFVLQTLRDQLGRHVYPVHRLDRGTSGVLLFALDADTAHRLTGHFAARETHKRYLALVRGWTDAAGRIDHPLSRLDEEPPPQTDRGVVTTPQPALTRYERLATLEVENGLGPHPTNRYALLSLVPETGRQHQLRRHLKHASHPIIGDATYGKGDHNRWWARQLGIARLWLHAQRLELPHPWSGQPLRIEAPPDAHWRRLCALPGWRWDRAEPGLTP</sequence>
<comment type="catalytic activity">
    <reaction evidence="3">
        <text>uridine(65) in tRNA = pseudouridine(65) in tRNA</text>
        <dbReference type="Rhea" id="RHEA:42536"/>
        <dbReference type="Rhea" id="RHEA-COMP:10103"/>
        <dbReference type="Rhea" id="RHEA-COMP:10104"/>
        <dbReference type="ChEBI" id="CHEBI:65314"/>
        <dbReference type="ChEBI" id="CHEBI:65315"/>
        <dbReference type="EC" id="5.4.99.26"/>
    </reaction>
</comment>
<organism evidence="11 12">
    <name type="scientific">Caldimonas thermodepolymerans</name>
    <dbReference type="NCBI Taxonomy" id="215580"/>
    <lineage>
        <taxon>Bacteria</taxon>
        <taxon>Pseudomonadati</taxon>
        <taxon>Pseudomonadota</taxon>
        <taxon>Betaproteobacteria</taxon>
        <taxon>Burkholderiales</taxon>
        <taxon>Sphaerotilaceae</taxon>
        <taxon>Caldimonas</taxon>
    </lineage>
</organism>
<keyword evidence="1" id="KW-0819">tRNA processing</keyword>
<dbReference type="InterPro" id="IPR006224">
    <property type="entry name" value="PsdUridine_synth_RluA-like_CS"/>
</dbReference>
<dbReference type="SUPFAM" id="SSF55120">
    <property type="entry name" value="Pseudouridine synthase"/>
    <property type="match status" value="1"/>
</dbReference>
<dbReference type="Proteomes" id="UP000239406">
    <property type="component" value="Unassembled WGS sequence"/>
</dbReference>
<dbReference type="PANTHER" id="PTHR21600:SF56">
    <property type="entry name" value="TRNA PSEUDOURIDINE SYNTHASE C"/>
    <property type="match status" value="1"/>
</dbReference>
<evidence type="ECO:0000256" key="5">
    <source>
        <dbReference type="ARBA" id="ARBA00038943"/>
    </source>
</evidence>
<dbReference type="InterPro" id="IPR050188">
    <property type="entry name" value="RluA_PseudoU_synthase"/>
</dbReference>
<evidence type="ECO:0000259" key="10">
    <source>
        <dbReference type="Pfam" id="PF00849"/>
    </source>
</evidence>
<dbReference type="PROSITE" id="PS01129">
    <property type="entry name" value="PSI_RLU"/>
    <property type="match status" value="1"/>
</dbReference>
<dbReference type="AlphaFoldDB" id="A0A2S5T3D6"/>
<dbReference type="GO" id="GO:0008033">
    <property type="term" value="P:tRNA processing"/>
    <property type="evidence" value="ECO:0007669"/>
    <property type="project" value="UniProtKB-KW"/>
</dbReference>
<evidence type="ECO:0000256" key="7">
    <source>
        <dbReference type="ARBA" id="ARBA00041803"/>
    </source>
</evidence>
<evidence type="ECO:0000256" key="4">
    <source>
        <dbReference type="ARBA" id="ARBA00037670"/>
    </source>
</evidence>
<protein>
    <recommendedName>
        <fullName evidence="6">tRNA pseudouridine synthase C</fullName>
        <ecNumber evidence="5">5.4.99.26</ecNumber>
    </recommendedName>
    <alternativeName>
        <fullName evidence="8">tRNA pseudouridine(65) synthase</fullName>
    </alternativeName>
    <alternativeName>
        <fullName evidence="9">tRNA pseudouridylate synthase C</fullName>
    </alternativeName>
    <alternativeName>
        <fullName evidence="7">tRNA-uridine isomerase C</fullName>
    </alternativeName>
</protein>
<dbReference type="InterPro" id="IPR020103">
    <property type="entry name" value="PsdUridine_synth_cat_dom_sf"/>
</dbReference>
<dbReference type="GO" id="GO:0003723">
    <property type="term" value="F:RNA binding"/>
    <property type="evidence" value="ECO:0007669"/>
    <property type="project" value="InterPro"/>
</dbReference>
<accession>A0A2S5T3D6</accession>
<evidence type="ECO:0000256" key="2">
    <source>
        <dbReference type="ARBA" id="ARBA00023235"/>
    </source>
</evidence>
<evidence type="ECO:0000256" key="8">
    <source>
        <dbReference type="ARBA" id="ARBA00041975"/>
    </source>
</evidence>
<evidence type="ECO:0000313" key="12">
    <source>
        <dbReference type="Proteomes" id="UP000239406"/>
    </source>
</evidence>
<dbReference type="GO" id="GO:0160149">
    <property type="term" value="F:tRNA pseudouridine(65) synthase activity"/>
    <property type="evidence" value="ECO:0007669"/>
    <property type="project" value="UniProtKB-EC"/>
</dbReference>
<evidence type="ECO:0000256" key="6">
    <source>
        <dbReference type="ARBA" id="ARBA00040675"/>
    </source>
</evidence>
<dbReference type="Gene3D" id="3.30.2350.10">
    <property type="entry name" value="Pseudouridine synthase"/>
    <property type="match status" value="1"/>
</dbReference>
<keyword evidence="2" id="KW-0413">Isomerase</keyword>
<evidence type="ECO:0000256" key="1">
    <source>
        <dbReference type="ARBA" id="ARBA00022694"/>
    </source>
</evidence>
<name>A0A2S5T3D6_9BURK</name>
<feature type="domain" description="Pseudouridine synthase RsuA/RluA-like" evidence="10">
    <location>
        <begin position="16"/>
        <end position="177"/>
    </location>
</feature>
<evidence type="ECO:0000313" key="11">
    <source>
        <dbReference type="EMBL" id="PPE69466.1"/>
    </source>
</evidence>
<keyword evidence="12" id="KW-1185">Reference proteome</keyword>
<proteinExistence type="predicted"/>
<dbReference type="EMBL" id="PSNY01000012">
    <property type="protein sequence ID" value="PPE69466.1"/>
    <property type="molecule type" value="Genomic_DNA"/>
</dbReference>
<dbReference type="InterPro" id="IPR006145">
    <property type="entry name" value="PsdUridine_synth_RsuA/RluA"/>
</dbReference>
<dbReference type="GO" id="GO:0000455">
    <property type="term" value="P:enzyme-directed rRNA pseudouridine synthesis"/>
    <property type="evidence" value="ECO:0007669"/>
    <property type="project" value="TreeGrafter"/>
</dbReference>
<comment type="caution">
    <text evidence="11">The sequence shown here is derived from an EMBL/GenBank/DDBJ whole genome shotgun (WGS) entry which is preliminary data.</text>
</comment>